<proteinExistence type="predicted"/>
<comment type="caution">
    <text evidence="2">The sequence shown here is derived from an EMBL/GenBank/DDBJ whole genome shotgun (WGS) entry which is preliminary data.</text>
</comment>
<dbReference type="EMBL" id="CATOUU010000162">
    <property type="protein sequence ID" value="CAI9918624.1"/>
    <property type="molecule type" value="Genomic_DNA"/>
</dbReference>
<organism evidence="2">
    <name type="scientific">Hexamita inflata</name>
    <dbReference type="NCBI Taxonomy" id="28002"/>
    <lineage>
        <taxon>Eukaryota</taxon>
        <taxon>Metamonada</taxon>
        <taxon>Diplomonadida</taxon>
        <taxon>Hexamitidae</taxon>
        <taxon>Hexamitinae</taxon>
        <taxon>Hexamita</taxon>
    </lineage>
</organism>
<dbReference type="SUPFAM" id="SSF46689">
    <property type="entry name" value="Homeodomain-like"/>
    <property type="match status" value="1"/>
</dbReference>
<dbReference type="AlphaFoldDB" id="A0AA86THF3"/>
<dbReference type="InterPro" id="IPR009057">
    <property type="entry name" value="Homeodomain-like_sf"/>
</dbReference>
<dbReference type="Gene3D" id="1.10.10.60">
    <property type="entry name" value="Homeodomain-like"/>
    <property type="match status" value="1"/>
</dbReference>
<keyword evidence="4" id="KW-1185">Reference proteome</keyword>
<name>A0AA86THF3_9EUKA</name>
<dbReference type="EMBL" id="CAXDID020000548">
    <property type="protein sequence ID" value="CAL6101813.1"/>
    <property type="molecule type" value="Genomic_DNA"/>
</dbReference>
<evidence type="ECO:0000313" key="4">
    <source>
        <dbReference type="Proteomes" id="UP001642409"/>
    </source>
</evidence>
<evidence type="ECO:0000313" key="3">
    <source>
        <dbReference type="EMBL" id="CAL6101813.1"/>
    </source>
</evidence>
<evidence type="ECO:0000313" key="2">
    <source>
        <dbReference type="EMBL" id="CAI9918624.1"/>
    </source>
</evidence>
<sequence>MPYQKWTEQQRQQFLKLEKLFGQDFEFIAQKMNMTYSQVRSHYFYNKRLNRKDKTIKSVIGNVLNQDSSDENKSQIDQSAVQYSFIIFDQLNLQ</sequence>
<accession>A0AA86THF3</accession>
<dbReference type="Pfam" id="PF00249">
    <property type="entry name" value="Myb_DNA-binding"/>
    <property type="match status" value="1"/>
</dbReference>
<protein>
    <submittedName>
        <fullName evidence="2">SANT/Myb domain</fullName>
    </submittedName>
    <submittedName>
        <fullName evidence="3">SANT/Myb_domain</fullName>
    </submittedName>
</protein>
<dbReference type="Proteomes" id="UP001642409">
    <property type="component" value="Unassembled WGS sequence"/>
</dbReference>
<gene>
    <name evidence="2" type="ORF">HINF_LOCUS6269</name>
    <name evidence="3" type="ORF">HINF_LOCUS71370</name>
</gene>
<dbReference type="InterPro" id="IPR001005">
    <property type="entry name" value="SANT/Myb"/>
</dbReference>
<evidence type="ECO:0000259" key="1">
    <source>
        <dbReference type="Pfam" id="PF00249"/>
    </source>
</evidence>
<reference evidence="3 4" key="2">
    <citation type="submission" date="2024-07" db="EMBL/GenBank/DDBJ databases">
        <authorList>
            <person name="Akdeniz Z."/>
        </authorList>
    </citation>
    <scope>NUCLEOTIDE SEQUENCE [LARGE SCALE GENOMIC DNA]</scope>
</reference>
<feature type="domain" description="Myb-like" evidence="1">
    <location>
        <begin position="4"/>
        <end position="45"/>
    </location>
</feature>
<reference evidence="2" key="1">
    <citation type="submission" date="2023-06" db="EMBL/GenBank/DDBJ databases">
        <authorList>
            <person name="Kurt Z."/>
        </authorList>
    </citation>
    <scope>NUCLEOTIDE SEQUENCE</scope>
</reference>